<evidence type="ECO:0000313" key="1">
    <source>
        <dbReference type="EMBL" id="CAD7197186.1"/>
    </source>
</evidence>
<accession>A0A7R8VIF3</accession>
<dbReference type="EMBL" id="OA565521">
    <property type="protein sequence ID" value="CAD7197186.1"/>
    <property type="molecule type" value="Genomic_DNA"/>
</dbReference>
<name>A0A7R8VIF3_TIMDO</name>
<dbReference type="AlphaFoldDB" id="A0A7R8VIF3"/>
<sequence length="182" mass="20471">MEEFRSALRVPESISRLDTVKRTSFRNSSFSLASIFATPQTFRRSSDGIPHSPVKVSKSLSVYYSRPGFEPQSSRIGSLVYCESDTLNPLATEADDYDLEFPSVFSLKKKGHVTDVMQCVWVSNIARNKSRVSVRTLTVKTSKSERTLSDPEVPLPPNTGHLHATPLLGRQVLRNVWPMYHV</sequence>
<reference evidence="1" key="1">
    <citation type="submission" date="2020-11" db="EMBL/GenBank/DDBJ databases">
        <authorList>
            <person name="Tran Van P."/>
        </authorList>
    </citation>
    <scope>NUCLEOTIDE SEQUENCE</scope>
</reference>
<gene>
    <name evidence="1" type="ORF">TDIB3V08_LOCUS3499</name>
</gene>
<protein>
    <submittedName>
        <fullName evidence="1">Uncharacterized protein</fullName>
    </submittedName>
</protein>
<proteinExistence type="predicted"/>
<organism evidence="1">
    <name type="scientific">Timema douglasi</name>
    <name type="common">Walking stick</name>
    <dbReference type="NCBI Taxonomy" id="61478"/>
    <lineage>
        <taxon>Eukaryota</taxon>
        <taxon>Metazoa</taxon>
        <taxon>Ecdysozoa</taxon>
        <taxon>Arthropoda</taxon>
        <taxon>Hexapoda</taxon>
        <taxon>Insecta</taxon>
        <taxon>Pterygota</taxon>
        <taxon>Neoptera</taxon>
        <taxon>Polyneoptera</taxon>
        <taxon>Phasmatodea</taxon>
        <taxon>Timematodea</taxon>
        <taxon>Timematoidea</taxon>
        <taxon>Timematidae</taxon>
        <taxon>Timema</taxon>
    </lineage>
</organism>